<dbReference type="Proteomes" id="UP000474777">
    <property type="component" value="Unassembled WGS sequence"/>
</dbReference>
<evidence type="ECO:0000313" key="1">
    <source>
        <dbReference type="EMBL" id="NEM96167.1"/>
    </source>
</evidence>
<name>A0A6B3LRH4_9BACT</name>
<gene>
    <name evidence="1" type="ORF">GXP69_00545</name>
</gene>
<comment type="caution">
    <text evidence="1">The sequence shown here is derived from an EMBL/GenBank/DDBJ whole genome shotgun (WGS) entry which is preliminary data.</text>
</comment>
<organism evidence="1 2">
    <name type="scientific">Pontibacter burrus</name>
    <dbReference type="NCBI Taxonomy" id="2704466"/>
    <lineage>
        <taxon>Bacteria</taxon>
        <taxon>Pseudomonadati</taxon>
        <taxon>Bacteroidota</taxon>
        <taxon>Cytophagia</taxon>
        <taxon>Cytophagales</taxon>
        <taxon>Hymenobacteraceae</taxon>
        <taxon>Pontibacter</taxon>
    </lineage>
</organism>
<keyword evidence="2" id="KW-1185">Reference proteome</keyword>
<sequence>MAIEKKQVHQFVHKPEAADADQLPFRDGTSGKLSYKTFQELQLWLQSKGGGSDFYFGTWRAGAFKAGWIAISLDGNKFWQCLTDHESAAEPVADDANWKLVFEDTAGGSSITVDAELSATSTNPVQNKVVKEALDKLKPTALTPFAATNTFDANKVMKLGGTGDAFSANHVLNHAASGNLLDTTLTVLVTGNGTNTVSVGSGWLNENGGAFDATSGKKNVIRLHYIDANNKFYTITQPV</sequence>
<accession>A0A6B3LRH4</accession>
<dbReference type="AlphaFoldDB" id="A0A6B3LRH4"/>
<dbReference type="EMBL" id="JAAGWD010000001">
    <property type="protein sequence ID" value="NEM96167.1"/>
    <property type="molecule type" value="Genomic_DNA"/>
</dbReference>
<evidence type="ECO:0000313" key="2">
    <source>
        <dbReference type="Proteomes" id="UP000474777"/>
    </source>
</evidence>
<protein>
    <submittedName>
        <fullName evidence="1">Uncharacterized protein</fullName>
    </submittedName>
</protein>
<dbReference type="RefSeq" id="WP_163910927.1">
    <property type="nucleotide sequence ID" value="NZ_JAAGWD010000001.1"/>
</dbReference>
<reference evidence="1 2" key="1">
    <citation type="submission" date="2020-02" db="EMBL/GenBank/DDBJ databases">
        <authorList>
            <person name="Kim M.K."/>
        </authorList>
    </citation>
    <scope>NUCLEOTIDE SEQUENCE [LARGE SCALE GENOMIC DNA]</scope>
    <source>
        <strain evidence="1 2">BT327</strain>
    </source>
</reference>
<proteinExistence type="predicted"/>